<sequence length="222" mass="23571">MSETSWRAVDAFLSGRLCPDDDAVLMARERARAAGLPDIEVSVSQAQLLALLCQMTGAKRILEFGTLFGYSAITMARAIGEEADITTFEIDEVHAKVARENFEAVGVAGQIELVEGVAADNARALIDSGAEPFDLVFIDADKPNNPIYVEAAIELAHPGTLIVVDNIVRDGAVIDPDPADEKAVGARAAVDLIAEHPRLEATGIQTVGTKGWDGFLLARVSS</sequence>
<dbReference type="EMBL" id="CP015961">
    <property type="protein sequence ID" value="ANI91905.1"/>
    <property type="molecule type" value="Genomic_DNA"/>
</dbReference>
<dbReference type="InterPro" id="IPR002935">
    <property type="entry name" value="SAM_O-MeTrfase"/>
</dbReference>
<gene>
    <name evidence="4" type="ORF">BJL86_1114</name>
</gene>
<dbReference type="InterPro" id="IPR050362">
    <property type="entry name" value="Cation-dep_OMT"/>
</dbReference>
<proteinExistence type="predicted"/>
<name>A0A173LI06_9ACTN</name>
<keyword evidence="5" id="KW-1185">Reference proteome</keyword>
<dbReference type="PANTHER" id="PTHR10509:SF14">
    <property type="entry name" value="CAFFEOYL-COA O-METHYLTRANSFERASE 3-RELATED"/>
    <property type="match status" value="1"/>
</dbReference>
<dbReference type="GO" id="GO:0032259">
    <property type="term" value="P:methylation"/>
    <property type="evidence" value="ECO:0007669"/>
    <property type="project" value="UniProtKB-KW"/>
</dbReference>
<dbReference type="SUPFAM" id="SSF53335">
    <property type="entry name" value="S-adenosyl-L-methionine-dependent methyltransferases"/>
    <property type="match status" value="1"/>
</dbReference>
<reference evidence="4 5" key="1">
    <citation type="submission" date="2016-06" db="EMBL/GenBank/DDBJ databases">
        <title>Complete genome sequence of a saline-alkali tolerant type strain Dietzia timorensis ID05-A0528T.</title>
        <authorList>
            <person name="Wu X."/>
        </authorList>
    </citation>
    <scope>NUCLEOTIDE SEQUENCE [LARGE SCALE GENOMIC DNA]</scope>
    <source>
        <strain evidence="4 5">ID05-A0528</strain>
    </source>
</reference>
<dbReference type="InterPro" id="IPR029063">
    <property type="entry name" value="SAM-dependent_MTases_sf"/>
</dbReference>
<dbReference type="GO" id="GO:0008757">
    <property type="term" value="F:S-adenosylmethionine-dependent methyltransferase activity"/>
    <property type="evidence" value="ECO:0007669"/>
    <property type="project" value="TreeGrafter"/>
</dbReference>
<dbReference type="AlphaFoldDB" id="A0A173LI06"/>
<evidence type="ECO:0000313" key="4">
    <source>
        <dbReference type="EMBL" id="ANI91905.1"/>
    </source>
</evidence>
<keyword evidence="2 4" id="KW-0808">Transferase</keyword>
<evidence type="ECO:0000256" key="1">
    <source>
        <dbReference type="ARBA" id="ARBA00022603"/>
    </source>
</evidence>
<evidence type="ECO:0000256" key="3">
    <source>
        <dbReference type="ARBA" id="ARBA00022691"/>
    </source>
</evidence>
<dbReference type="GO" id="GO:0008171">
    <property type="term" value="F:O-methyltransferase activity"/>
    <property type="evidence" value="ECO:0007669"/>
    <property type="project" value="InterPro"/>
</dbReference>
<dbReference type="KEGG" id="dtm:BJL86_1114"/>
<accession>A0A173LI06</accession>
<protein>
    <submittedName>
        <fullName evidence="4">O-methyltransferase MdmC</fullName>
    </submittedName>
</protein>
<dbReference type="OrthoDB" id="9801363at2"/>
<dbReference type="Proteomes" id="UP000186104">
    <property type="component" value="Chromosome"/>
</dbReference>
<evidence type="ECO:0000313" key="5">
    <source>
        <dbReference type="Proteomes" id="UP000186104"/>
    </source>
</evidence>
<organism evidence="4 5">
    <name type="scientific">Dietzia timorensis</name>
    <dbReference type="NCBI Taxonomy" id="499555"/>
    <lineage>
        <taxon>Bacteria</taxon>
        <taxon>Bacillati</taxon>
        <taxon>Actinomycetota</taxon>
        <taxon>Actinomycetes</taxon>
        <taxon>Mycobacteriales</taxon>
        <taxon>Dietziaceae</taxon>
        <taxon>Dietzia</taxon>
    </lineage>
</organism>
<dbReference type="PANTHER" id="PTHR10509">
    <property type="entry name" value="O-METHYLTRANSFERASE-RELATED"/>
    <property type="match status" value="1"/>
</dbReference>
<evidence type="ECO:0000256" key="2">
    <source>
        <dbReference type="ARBA" id="ARBA00022679"/>
    </source>
</evidence>
<dbReference type="PROSITE" id="PS51682">
    <property type="entry name" value="SAM_OMT_I"/>
    <property type="match status" value="1"/>
</dbReference>
<dbReference type="STRING" id="499555.BJL86_1114"/>
<dbReference type="Pfam" id="PF01596">
    <property type="entry name" value="Methyltransf_3"/>
    <property type="match status" value="1"/>
</dbReference>
<keyword evidence="1 4" id="KW-0489">Methyltransferase</keyword>
<keyword evidence="3" id="KW-0949">S-adenosyl-L-methionine</keyword>
<dbReference type="RefSeq" id="WP_067475027.1">
    <property type="nucleotide sequence ID" value="NZ_CP015961.1"/>
</dbReference>
<dbReference type="Gene3D" id="3.40.50.150">
    <property type="entry name" value="Vaccinia Virus protein VP39"/>
    <property type="match status" value="1"/>
</dbReference>